<dbReference type="InterPro" id="IPR011990">
    <property type="entry name" value="TPR-like_helical_dom_sf"/>
</dbReference>
<dbReference type="SMART" id="SM00028">
    <property type="entry name" value="TPR"/>
    <property type="match status" value="5"/>
</dbReference>
<sequence length="568" mass="67228">MEVPTEMQRKRTVVERDKTNIVSLSMNATFFYEKAVHFLDRYQYAKALKYFRRAMELEPENPVNHANLAGVYSELGDYRESNKILKKVLDEVDPSMTECHFYMANNYMNMDLFESAEEALVSYLEKDVEGQYLEECDDMIELLSIELNRDIPIKKMKSKEKFFEHDRARLLLEEGKCPEAIHLLKKIIKKYPDFIAAQNNLALAYYYIGDYDRTAEHIEDVLKVDPGNLHALCNLAIYYRQIQEENKLSELLQLLSKTYPYLPDQLYKLAMTLGLLGNHEMAYHHFLRLIKTGDEAIEPSLFHYAAVAAFNTKRYEKALNLWKQAKNLDAKEIVPNFFIEEFDKLITNQHIILSYHYFLPFEEHFHMLGKWKENVLNEWNTNHIVRTSLKWGLFHGTMTNKLQVLEIISFIQNKDVEDLLRKFLLEPTEKDKLKRMAVFLLRTMKASEPYEMITNGEKLNIDLLPLSNKLITWDEKWHLIINAALIHMEDRYDLQQKYELYTLWVHFLTMKYPNVPKINKPKGWSAALEYLIAKMYNVEITYREVSERYQISVSTIKKNVDLIKDNVL</sequence>
<keyword evidence="5" id="KW-1185">Reference proteome</keyword>
<reference evidence="4 5" key="1">
    <citation type="submission" date="2019-01" db="EMBL/GenBank/DDBJ databases">
        <title>Chengkuizengella sp. nov., isolated from deep-sea sediment of East Pacific Ocean.</title>
        <authorList>
            <person name="Yang J."/>
            <person name="Lai Q."/>
            <person name="Shao Z."/>
        </authorList>
    </citation>
    <scope>NUCLEOTIDE SEQUENCE [LARGE SCALE GENOMIC DNA]</scope>
    <source>
        <strain evidence="4 5">YPA3-1-1</strain>
    </source>
</reference>
<accession>A0A6N9PVY0</accession>
<dbReference type="AlphaFoldDB" id="A0A6N9PVY0"/>
<evidence type="ECO:0000256" key="2">
    <source>
        <dbReference type="ARBA" id="ARBA00022803"/>
    </source>
</evidence>
<comment type="caution">
    <text evidence="4">The sequence shown here is derived from an EMBL/GenBank/DDBJ whole genome shotgun (WGS) entry which is preliminary data.</text>
</comment>
<feature type="repeat" description="TPR" evidence="3">
    <location>
        <begin position="28"/>
        <end position="61"/>
    </location>
</feature>
<organism evidence="4 5">
    <name type="scientific">Chengkuizengella marina</name>
    <dbReference type="NCBI Taxonomy" id="2507566"/>
    <lineage>
        <taxon>Bacteria</taxon>
        <taxon>Bacillati</taxon>
        <taxon>Bacillota</taxon>
        <taxon>Bacilli</taxon>
        <taxon>Bacillales</taxon>
        <taxon>Paenibacillaceae</taxon>
        <taxon>Chengkuizengella</taxon>
    </lineage>
</organism>
<keyword evidence="2 3" id="KW-0802">TPR repeat</keyword>
<gene>
    <name evidence="4" type="ORF">ERL59_01770</name>
</gene>
<dbReference type="Gene3D" id="1.25.40.10">
    <property type="entry name" value="Tetratricopeptide repeat domain"/>
    <property type="match status" value="2"/>
</dbReference>
<evidence type="ECO:0000256" key="3">
    <source>
        <dbReference type="PROSITE-ProRule" id="PRU00339"/>
    </source>
</evidence>
<evidence type="ECO:0000256" key="1">
    <source>
        <dbReference type="ARBA" id="ARBA00022737"/>
    </source>
</evidence>
<dbReference type="Pfam" id="PF14559">
    <property type="entry name" value="TPR_19"/>
    <property type="match status" value="1"/>
</dbReference>
<dbReference type="InterPro" id="IPR051012">
    <property type="entry name" value="CellSynth/LPSAsmb/PSIAsmb"/>
</dbReference>
<dbReference type="InterPro" id="IPR019734">
    <property type="entry name" value="TPR_rpt"/>
</dbReference>
<dbReference type="SUPFAM" id="SSF48452">
    <property type="entry name" value="TPR-like"/>
    <property type="match status" value="2"/>
</dbReference>
<protein>
    <submittedName>
        <fullName evidence="4">Tetratricopeptide repeat protein</fullName>
    </submittedName>
</protein>
<dbReference type="EMBL" id="SIJB01000005">
    <property type="protein sequence ID" value="NBI27689.1"/>
    <property type="molecule type" value="Genomic_DNA"/>
</dbReference>
<evidence type="ECO:0000313" key="4">
    <source>
        <dbReference type="EMBL" id="NBI27689.1"/>
    </source>
</evidence>
<dbReference type="Proteomes" id="UP000448943">
    <property type="component" value="Unassembled WGS sequence"/>
</dbReference>
<proteinExistence type="predicted"/>
<dbReference type="PROSITE" id="PS50005">
    <property type="entry name" value="TPR"/>
    <property type="match status" value="2"/>
</dbReference>
<dbReference type="PANTHER" id="PTHR45586">
    <property type="entry name" value="TPR REPEAT-CONTAINING PROTEIN PA4667"/>
    <property type="match status" value="1"/>
</dbReference>
<name>A0A6N9PVY0_9BACL</name>
<keyword evidence="1" id="KW-0677">Repeat</keyword>
<dbReference type="Pfam" id="PF13432">
    <property type="entry name" value="TPR_16"/>
    <property type="match status" value="1"/>
</dbReference>
<dbReference type="PANTHER" id="PTHR45586:SF1">
    <property type="entry name" value="LIPOPOLYSACCHARIDE ASSEMBLY PROTEIN B"/>
    <property type="match status" value="1"/>
</dbReference>
<evidence type="ECO:0000313" key="5">
    <source>
        <dbReference type="Proteomes" id="UP000448943"/>
    </source>
</evidence>
<feature type="repeat" description="TPR" evidence="3">
    <location>
        <begin position="195"/>
        <end position="228"/>
    </location>
</feature>